<evidence type="ECO:0000313" key="3">
    <source>
        <dbReference type="EMBL" id="GIX72460.1"/>
    </source>
</evidence>
<dbReference type="InterPro" id="IPR049588">
    <property type="entry name" value="DHX8_GH2-like"/>
</dbReference>
<dbReference type="InterPro" id="IPR055349">
    <property type="entry name" value="GH2_GIPC"/>
</dbReference>
<dbReference type="CDD" id="cd21691">
    <property type="entry name" value="GH2-like_DHX8"/>
    <property type="match status" value="1"/>
</dbReference>
<sequence>MDAIQKLEYLSLVSKICTELNNHLGINDKDLAEFIINLAKKNDTFEAFKKALGDNGAEFTDSFISNLLRKIQQMKPKEASLKRMTEWKPSQKKKTRSRSRSPHRNRKSSYSNPSSPQRDIRKSHHSRSDPCLPIQEEATDIITMTADLSEQNLCAQYQLWVK</sequence>
<feature type="compositionally biased region" description="Polar residues" evidence="1">
    <location>
        <begin position="108"/>
        <end position="117"/>
    </location>
</feature>
<feature type="compositionally biased region" description="Basic residues" evidence="1">
    <location>
        <begin position="90"/>
        <end position="107"/>
    </location>
</feature>
<dbReference type="Proteomes" id="UP001054837">
    <property type="component" value="Unassembled WGS sequence"/>
</dbReference>
<comment type="caution">
    <text evidence="3">The sequence shown here is derived from an EMBL/GenBank/DDBJ whole genome shotgun (WGS) entry which is preliminary data.</text>
</comment>
<reference evidence="3 4" key="1">
    <citation type="submission" date="2021-06" db="EMBL/GenBank/DDBJ databases">
        <title>Caerostris darwini draft genome.</title>
        <authorList>
            <person name="Kono N."/>
            <person name="Arakawa K."/>
        </authorList>
    </citation>
    <scope>NUCLEOTIDE SEQUENCE [LARGE SCALE GENOMIC DNA]</scope>
</reference>
<keyword evidence="4" id="KW-1185">Reference proteome</keyword>
<feature type="compositionally biased region" description="Basic and acidic residues" evidence="1">
    <location>
        <begin position="75"/>
        <end position="86"/>
    </location>
</feature>
<feature type="region of interest" description="Disordered" evidence="1">
    <location>
        <begin position="75"/>
        <end position="132"/>
    </location>
</feature>
<evidence type="ECO:0000313" key="4">
    <source>
        <dbReference type="Proteomes" id="UP001054837"/>
    </source>
</evidence>
<evidence type="ECO:0000259" key="2">
    <source>
        <dbReference type="Pfam" id="PF25082"/>
    </source>
</evidence>
<keyword evidence="3" id="KW-0067">ATP-binding</keyword>
<feature type="domain" description="GIPC GH2" evidence="2">
    <location>
        <begin position="13"/>
        <end position="71"/>
    </location>
</feature>
<name>A0AAV4MJH7_9ARAC</name>
<dbReference type="EMBL" id="BPLQ01000532">
    <property type="protein sequence ID" value="GIX72460.1"/>
    <property type="molecule type" value="Genomic_DNA"/>
</dbReference>
<protein>
    <submittedName>
        <fullName evidence="3">ATP-dependent RNA helicase DHX8</fullName>
    </submittedName>
</protein>
<organism evidence="3 4">
    <name type="scientific">Caerostris darwini</name>
    <dbReference type="NCBI Taxonomy" id="1538125"/>
    <lineage>
        <taxon>Eukaryota</taxon>
        <taxon>Metazoa</taxon>
        <taxon>Ecdysozoa</taxon>
        <taxon>Arthropoda</taxon>
        <taxon>Chelicerata</taxon>
        <taxon>Arachnida</taxon>
        <taxon>Araneae</taxon>
        <taxon>Araneomorphae</taxon>
        <taxon>Entelegynae</taxon>
        <taxon>Araneoidea</taxon>
        <taxon>Araneidae</taxon>
        <taxon>Caerostris</taxon>
    </lineage>
</organism>
<proteinExistence type="predicted"/>
<keyword evidence="3" id="KW-0378">Hydrolase</keyword>
<evidence type="ECO:0000256" key="1">
    <source>
        <dbReference type="SAM" id="MobiDB-lite"/>
    </source>
</evidence>
<keyword evidence="3" id="KW-0347">Helicase</keyword>
<keyword evidence="3" id="KW-0547">Nucleotide-binding</keyword>
<dbReference type="GO" id="GO:0004386">
    <property type="term" value="F:helicase activity"/>
    <property type="evidence" value="ECO:0007669"/>
    <property type="project" value="UniProtKB-KW"/>
</dbReference>
<dbReference type="Pfam" id="PF25082">
    <property type="entry name" value="GIPC1_GH2"/>
    <property type="match status" value="1"/>
</dbReference>
<gene>
    <name evidence="3" type="primary">DHX8</name>
    <name evidence="3" type="ORF">CDAR_602361</name>
</gene>
<dbReference type="AlphaFoldDB" id="A0AAV4MJH7"/>
<accession>A0AAV4MJH7</accession>